<keyword evidence="3" id="KW-1185">Reference proteome</keyword>
<organism evidence="2 3">
    <name type="scientific">Micromonospora halophytica</name>
    <dbReference type="NCBI Taxonomy" id="47864"/>
    <lineage>
        <taxon>Bacteria</taxon>
        <taxon>Bacillati</taxon>
        <taxon>Actinomycetota</taxon>
        <taxon>Actinomycetes</taxon>
        <taxon>Micromonosporales</taxon>
        <taxon>Micromonosporaceae</taxon>
        <taxon>Micromonospora</taxon>
    </lineage>
</organism>
<reference evidence="3" key="1">
    <citation type="submission" date="2016-06" db="EMBL/GenBank/DDBJ databases">
        <authorList>
            <person name="Varghese N."/>
        </authorList>
    </citation>
    <scope>NUCLEOTIDE SEQUENCE [LARGE SCALE GENOMIC DNA]</scope>
    <source>
        <strain evidence="3">DSM 43171</strain>
    </source>
</reference>
<name>A0A1C5GZZ0_9ACTN</name>
<proteinExistence type="predicted"/>
<gene>
    <name evidence="2" type="ORF">GA0070560_102390</name>
</gene>
<evidence type="ECO:0000256" key="1">
    <source>
        <dbReference type="SAM" id="MobiDB-lite"/>
    </source>
</evidence>
<dbReference type="Proteomes" id="UP000199408">
    <property type="component" value="Unassembled WGS sequence"/>
</dbReference>
<evidence type="ECO:0000313" key="3">
    <source>
        <dbReference type="Proteomes" id="UP000199408"/>
    </source>
</evidence>
<dbReference type="EMBL" id="FMDN01000002">
    <property type="protein sequence ID" value="SCG39308.1"/>
    <property type="molecule type" value="Genomic_DNA"/>
</dbReference>
<accession>A0A1C5GZZ0</accession>
<dbReference type="AlphaFoldDB" id="A0A1C5GZZ0"/>
<evidence type="ECO:0000313" key="2">
    <source>
        <dbReference type="EMBL" id="SCG39308.1"/>
    </source>
</evidence>
<feature type="region of interest" description="Disordered" evidence="1">
    <location>
        <begin position="1"/>
        <end position="135"/>
    </location>
</feature>
<feature type="compositionally biased region" description="Basic residues" evidence="1">
    <location>
        <begin position="112"/>
        <end position="135"/>
    </location>
</feature>
<dbReference type="RefSeq" id="WP_091291686.1">
    <property type="nucleotide sequence ID" value="NZ_FMDN01000002.1"/>
</dbReference>
<protein>
    <submittedName>
        <fullName evidence="2">Uncharacterized protein</fullName>
    </submittedName>
</protein>
<feature type="compositionally biased region" description="Low complexity" evidence="1">
    <location>
        <begin position="68"/>
        <end position="79"/>
    </location>
</feature>
<dbReference type="OrthoDB" id="3405751at2"/>
<sequence length="135" mass="14658">MAHGEAEHGCAQGEPCRPGHHDQPGQVRPHRRLAALPCPTEQAGRAAERVDDEVPVPRQRAAEPSGSEATPARPRAVEPAPRPRPAEPAASGEPERGVSHGCRSELAGWAGAHRHGPVRPSRRPVRRERPPHRWC</sequence>